<evidence type="ECO:0000313" key="2">
    <source>
        <dbReference type="EMBL" id="EHP70131.1"/>
    </source>
</evidence>
<keyword evidence="1" id="KW-1133">Transmembrane helix</keyword>
<accession>H2C1L0</accession>
<evidence type="ECO:0008006" key="4">
    <source>
        <dbReference type="Google" id="ProtNLM"/>
    </source>
</evidence>
<dbReference type="Proteomes" id="UP000003980">
    <property type="component" value="Unassembled WGS sequence"/>
</dbReference>
<dbReference type="OrthoDB" id="43972at2157"/>
<sequence>MLVLTLIATLSLSIVYALDQGKGSLFPVYFYAHRGLRASALAMGIANLGVVLPFLLLFVQVHLYRALSLALIVVVLNHAVVKALVGNLFHYTGSFRPSVTSLGKWYAVNYVLSAEPLYILLIASLGSLPLLIFVSSSLSVRLLAWTTLISRRNEGIRRLTMINYDRVNFVTSILLILSVLLKGVN</sequence>
<evidence type="ECO:0000313" key="3">
    <source>
        <dbReference type="Proteomes" id="UP000003980"/>
    </source>
</evidence>
<feature type="transmembrane region" description="Helical" evidence="1">
    <location>
        <begin position="117"/>
        <end position="145"/>
    </location>
</feature>
<proteinExistence type="predicted"/>
<gene>
    <name evidence="2" type="ORF">MetMK1DRAFT_00006330</name>
</gene>
<keyword evidence="1" id="KW-0812">Transmembrane</keyword>
<name>H2C1L0_9CREN</name>
<feature type="transmembrane region" description="Helical" evidence="1">
    <location>
        <begin position="166"/>
        <end position="184"/>
    </location>
</feature>
<dbReference type="HOGENOM" id="CLU_1458224_0_0_2"/>
<dbReference type="RefSeq" id="WP_009070573.1">
    <property type="nucleotide sequence ID" value="NZ_JH597761.1"/>
</dbReference>
<organism evidence="2 3">
    <name type="scientific">Metallosphaera yellowstonensis MK1</name>
    <dbReference type="NCBI Taxonomy" id="671065"/>
    <lineage>
        <taxon>Archaea</taxon>
        <taxon>Thermoproteota</taxon>
        <taxon>Thermoprotei</taxon>
        <taxon>Sulfolobales</taxon>
        <taxon>Sulfolobaceae</taxon>
        <taxon>Metallosphaera</taxon>
    </lineage>
</organism>
<dbReference type="AlphaFoldDB" id="H2C1L0"/>
<dbReference type="STRING" id="671065.MetMK1DRAFT_00006330"/>
<evidence type="ECO:0000256" key="1">
    <source>
        <dbReference type="SAM" id="Phobius"/>
    </source>
</evidence>
<feature type="transmembrane region" description="Helical" evidence="1">
    <location>
        <begin position="41"/>
        <end position="59"/>
    </location>
</feature>
<keyword evidence="1" id="KW-0472">Membrane</keyword>
<reference evidence="2 3" key="1">
    <citation type="submission" date="2012-01" db="EMBL/GenBank/DDBJ databases">
        <title>Improved High-Quality Draft sequence of Metallosphaera yellowstonensis MK1.</title>
        <authorList>
            <consortium name="US DOE Joint Genome Institute"/>
            <person name="Lucas S."/>
            <person name="Han J."/>
            <person name="Cheng J.-F."/>
            <person name="Goodwin L."/>
            <person name="Pitluck S."/>
            <person name="Peters L."/>
            <person name="Teshima H."/>
            <person name="Detter J.C."/>
            <person name="Han C."/>
            <person name="Tapia R."/>
            <person name="Land M."/>
            <person name="Hauser L."/>
            <person name="Kyrpides N."/>
            <person name="Kozubal M."/>
            <person name="Macur R.E."/>
            <person name="Jay Z."/>
            <person name="Inskeep W."/>
            <person name="Woyke T."/>
        </authorList>
    </citation>
    <scope>NUCLEOTIDE SEQUENCE [LARGE SCALE GENOMIC DNA]</scope>
    <source>
        <strain evidence="2 3">MK1</strain>
    </source>
</reference>
<protein>
    <recommendedName>
        <fullName evidence="4">Threonine efflux protein</fullName>
    </recommendedName>
</protein>
<dbReference type="EMBL" id="JH597761">
    <property type="protein sequence ID" value="EHP70131.1"/>
    <property type="molecule type" value="Genomic_DNA"/>
</dbReference>
<feature type="transmembrane region" description="Helical" evidence="1">
    <location>
        <begin position="66"/>
        <end position="89"/>
    </location>
</feature>
<keyword evidence="3" id="KW-1185">Reference proteome</keyword>
<dbReference type="eggNOG" id="arCOG05915">
    <property type="taxonomic scope" value="Archaea"/>
</dbReference>